<evidence type="ECO:0000256" key="5">
    <source>
        <dbReference type="ARBA" id="ARBA00023316"/>
    </source>
</evidence>
<dbReference type="Gene3D" id="2.40.440.10">
    <property type="entry name" value="L,D-transpeptidase catalytic domain-like"/>
    <property type="match status" value="1"/>
</dbReference>
<feature type="region of interest" description="Disordered" evidence="7">
    <location>
        <begin position="36"/>
        <end position="66"/>
    </location>
</feature>
<dbReference type="Proteomes" id="UP000016605">
    <property type="component" value="Unassembled WGS sequence"/>
</dbReference>
<feature type="domain" description="L,D-TPase catalytic" evidence="8">
    <location>
        <begin position="185"/>
        <end position="305"/>
    </location>
</feature>
<dbReference type="InterPro" id="IPR005490">
    <property type="entry name" value="LD_TPept_cat_dom"/>
</dbReference>
<comment type="caution">
    <text evidence="9">The sequence shown here is derived from an EMBL/GenBank/DDBJ whole genome shotgun (WGS) entry which is preliminary data.</text>
</comment>
<dbReference type="OrthoDB" id="5243103at2"/>
<keyword evidence="2" id="KW-0808">Transferase</keyword>
<reference evidence="9 10" key="1">
    <citation type="submission" date="2013-08" db="EMBL/GenBank/DDBJ databases">
        <authorList>
            <person name="Weinstock G."/>
            <person name="Sodergren E."/>
            <person name="Wylie T."/>
            <person name="Fulton L."/>
            <person name="Fulton R."/>
            <person name="Fronick C."/>
            <person name="O'Laughlin M."/>
            <person name="Godfrey J."/>
            <person name="Miner T."/>
            <person name="Herter B."/>
            <person name="Appelbaum E."/>
            <person name="Cordes M."/>
            <person name="Lek S."/>
            <person name="Wollam A."/>
            <person name="Pepin K.H."/>
            <person name="Palsikar V.B."/>
            <person name="Mitreva M."/>
            <person name="Wilson R.K."/>
        </authorList>
    </citation>
    <scope>NUCLEOTIDE SEQUENCE [LARGE SCALE GENOMIC DNA]</scope>
    <source>
        <strain evidence="9 10">ATCC 14665</strain>
    </source>
</reference>
<proteinExistence type="predicted"/>
<evidence type="ECO:0000256" key="4">
    <source>
        <dbReference type="ARBA" id="ARBA00022984"/>
    </source>
</evidence>
<dbReference type="CDD" id="cd16913">
    <property type="entry name" value="YkuD_like"/>
    <property type="match status" value="1"/>
</dbReference>
<name>U2QWD9_LEIAQ</name>
<accession>U2QWD9</accession>
<dbReference type="Pfam" id="PF03734">
    <property type="entry name" value="YkuD"/>
    <property type="match status" value="1"/>
</dbReference>
<evidence type="ECO:0000256" key="7">
    <source>
        <dbReference type="SAM" id="MobiDB-lite"/>
    </source>
</evidence>
<dbReference type="GO" id="GO:0016740">
    <property type="term" value="F:transferase activity"/>
    <property type="evidence" value="ECO:0007669"/>
    <property type="project" value="UniProtKB-KW"/>
</dbReference>
<evidence type="ECO:0000256" key="6">
    <source>
        <dbReference type="PROSITE-ProRule" id="PRU01373"/>
    </source>
</evidence>
<dbReference type="InterPro" id="IPR038063">
    <property type="entry name" value="Transpep_catalytic_dom"/>
</dbReference>
<keyword evidence="4 6" id="KW-0573">Peptidoglycan synthesis</keyword>
<dbReference type="PATRIC" id="fig|1358026.3.peg.3783"/>
<evidence type="ECO:0000313" key="10">
    <source>
        <dbReference type="Proteomes" id="UP000016605"/>
    </source>
</evidence>
<dbReference type="HOGENOM" id="CLU_081821_0_0_11"/>
<evidence type="ECO:0000256" key="2">
    <source>
        <dbReference type="ARBA" id="ARBA00022679"/>
    </source>
</evidence>
<comment type="pathway">
    <text evidence="1 6">Cell wall biogenesis; peptidoglycan biosynthesis.</text>
</comment>
<dbReference type="EMBL" id="AWVQ01000863">
    <property type="protein sequence ID" value="ERK67235.1"/>
    <property type="molecule type" value="Genomic_DNA"/>
</dbReference>
<dbReference type="PROSITE" id="PS52029">
    <property type="entry name" value="LD_TPASE"/>
    <property type="match status" value="1"/>
</dbReference>
<dbReference type="GO" id="GO:0071555">
    <property type="term" value="P:cell wall organization"/>
    <property type="evidence" value="ECO:0007669"/>
    <property type="project" value="UniProtKB-UniRule"/>
</dbReference>
<keyword evidence="3 6" id="KW-0133">Cell shape</keyword>
<dbReference type="UniPathway" id="UPA00219"/>
<protein>
    <submittedName>
        <fullName evidence="9">ErfK/YbiS/YcfS/YnhG</fullName>
    </submittedName>
</protein>
<organism evidence="9 10">
    <name type="scientific">Leifsonia aquatica ATCC 14665</name>
    <dbReference type="NCBI Taxonomy" id="1358026"/>
    <lineage>
        <taxon>Bacteria</taxon>
        <taxon>Bacillati</taxon>
        <taxon>Actinomycetota</taxon>
        <taxon>Actinomycetes</taxon>
        <taxon>Micrococcales</taxon>
        <taxon>Microbacteriaceae</taxon>
        <taxon>Leifsonia</taxon>
    </lineage>
</organism>
<keyword evidence="5 6" id="KW-0961">Cell wall biogenesis/degradation</keyword>
<feature type="compositionally biased region" description="Low complexity" evidence="7">
    <location>
        <begin position="36"/>
        <end position="63"/>
    </location>
</feature>
<feature type="active site" description="Nucleophile" evidence="6">
    <location>
        <position position="282"/>
    </location>
</feature>
<evidence type="ECO:0000256" key="3">
    <source>
        <dbReference type="ARBA" id="ARBA00022960"/>
    </source>
</evidence>
<evidence type="ECO:0000256" key="1">
    <source>
        <dbReference type="ARBA" id="ARBA00004752"/>
    </source>
</evidence>
<dbReference type="SUPFAM" id="SSF141523">
    <property type="entry name" value="L,D-transpeptidase catalytic domain-like"/>
    <property type="match status" value="1"/>
</dbReference>
<evidence type="ECO:0000259" key="8">
    <source>
        <dbReference type="PROSITE" id="PS52029"/>
    </source>
</evidence>
<sequence>MRRRTRAALAVAASVVVIAVAGVLAVALSGPAVSTGSSSLPSASHSSSTPSGAAQPTTPMTQAPAPPILSADQVAALTPADYRAVIPGLVPAPPTAMWMSVFELQSDTPLFGADRTAPIARFESRDFLGEPSVVVRVAVDGPWSLVLVPSRQLLPSQAGAGESAPAQSAGWLPTNALTPGATVRNRIVVSVSAQSLTITDAGGRPEQTIAVGVGAPGTPTPVGVTGYLEAQYLDPAQGQSTHRIQLSSLHATAADEPYGGSDGGLIGIHYESDSSGAISHGCIRLGAEAITAVDALALGTPIIIVS</sequence>
<feature type="active site" description="Proton donor/acceptor" evidence="6">
    <location>
        <position position="269"/>
    </location>
</feature>
<evidence type="ECO:0000313" key="9">
    <source>
        <dbReference type="EMBL" id="ERK67235.1"/>
    </source>
</evidence>
<dbReference type="AlphaFoldDB" id="U2QWD9"/>
<dbReference type="GO" id="GO:0008360">
    <property type="term" value="P:regulation of cell shape"/>
    <property type="evidence" value="ECO:0007669"/>
    <property type="project" value="UniProtKB-UniRule"/>
</dbReference>
<dbReference type="GO" id="GO:0009252">
    <property type="term" value="P:peptidoglycan biosynthetic process"/>
    <property type="evidence" value="ECO:0007669"/>
    <property type="project" value="UniProtKB-UniPathway"/>
</dbReference>
<gene>
    <name evidence="9" type="ORF">N136_04676</name>
</gene>